<proteinExistence type="predicted"/>
<evidence type="ECO:0000313" key="4">
    <source>
        <dbReference type="Proteomes" id="UP000614350"/>
    </source>
</evidence>
<name>A0A834MQW7_VESVU</name>
<feature type="transmembrane region" description="Helical" evidence="1">
    <location>
        <begin position="76"/>
        <end position="101"/>
    </location>
</feature>
<evidence type="ECO:0008006" key="5">
    <source>
        <dbReference type="Google" id="ProtNLM"/>
    </source>
</evidence>
<accession>A0A834MQW7</accession>
<keyword evidence="1" id="KW-1133">Transmembrane helix</keyword>
<sequence length="180" mass="20000">MSYAIILLTISCLCTGFAVGMECTYKESKNVFEKMITSCPVLWGDSNKSYCCYDLTNENFYCCTKEEFAMTMGLGIIVPVVIAAGIIISLIVCCISCLCCSCCPWYRRRHRGTVYGKVQTPSVVQVIQTSTNPPSNYANQTEQNHYTPYPTNVGGTPQPLPAYTIEPYARQAPYNPGYVQ</sequence>
<organism evidence="3 4">
    <name type="scientific">Vespula vulgaris</name>
    <name type="common">Yellow jacket</name>
    <name type="synonym">Wasp</name>
    <dbReference type="NCBI Taxonomy" id="7454"/>
    <lineage>
        <taxon>Eukaryota</taxon>
        <taxon>Metazoa</taxon>
        <taxon>Ecdysozoa</taxon>
        <taxon>Arthropoda</taxon>
        <taxon>Hexapoda</taxon>
        <taxon>Insecta</taxon>
        <taxon>Pterygota</taxon>
        <taxon>Neoptera</taxon>
        <taxon>Endopterygota</taxon>
        <taxon>Hymenoptera</taxon>
        <taxon>Apocrita</taxon>
        <taxon>Aculeata</taxon>
        <taxon>Vespoidea</taxon>
        <taxon>Vespidae</taxon>
        <taxon>Vespinae</taxon>
        <taxon>Vespula</taxon>
    </lineage>
</organism>
<comment type="caution">
    <text evidence="3">The sequence shown here is derived from an EMBL/GenBank/DDBJ whole genome shotgun (WGS) entry which is preliminary data.</text>
</comment>
<reference evidence="3" key="1">
    <citation type="journal article" date="2020" name="G3 (Bethesda)">
        <title>High-Quality Assemblies for Three Invasive Social Wasps from the &lt;i&gt;Vespula&lt;/i&gt; Genus.</title>
        <authorList>
            <person name="Harrop T.W.R."/>
            <person name="Guhlin J."/>
            <person name="McLaughlin G.M."/>
            <person name="Permina E."/>
            <person name="Stockwell P."/>
            <person name="Gilligan J."/>
            <person name="Le Lec M.F."/>
            <person name="Gruber M.A.M."/>
            <person name="Quinn O."/>
            <person name="Lovegrove M."/>
            <person name="Duncan E.J."/>
            <person name="Remnant E.J."/>
            <person name="Van Eeckhoven J."/>
            <person name="Graham B."/>
            <person name="Knapp R.A."/>
            <person name="Langford K.W."/>
            <person name="Kronenberg Z."/>
            <person name="Press M.O."/>
            <person name="Eacker S.M."/>
            <person name="Wilson-Rankin E.E."/>
            <person name="Purcell J."/>
            <person name="Lester P.J."/>
            <person name="Dearden P.K."/>
        </authorList>
    </citation>
    <scope>NUCLEOTIDE SEQUENCE</scope>
    <source>
        <strain evidence="3">Marl-1</strain>
    </source>
</reference>
<keyword evidence="1" id="KW-0472">Membrane</keyword>
<keyword evidence="4" id="KW-1185">Reference proteome</keyword>
<dbReference type="AlphaFoldDB" id="A0A834MQW7"/>
<keyword evidence="2" id="KW-0732">Signal</keyword>
<evidence type="ECO:0000313" key="3">
    <source>
        <dbReference type="EMBL" id="KAF7382037.1"/>
    </source>
</evidence>
<gene>
    <name evidence="3" type="ORF">HZH66_013469</name>
</gene>
<evidence type="ECO:0000256" key="2">
    <source>
        <dbReference type="SAM" id="SignalP"/>
    </source>
</evidence>
<feature type="chain" id="PRO_5032741179" description="Protein shisa-5-like" evidence="2">
    <location>
        <begin position="21"/>
        <end position="180"/>
    </location>
</feature>
<evidence type="ECO:0000256" key="1">
    <source>
        <dbReference type="SAM" id="Phobius"/>
    </source>
</evidence>
<feature type="signal peptide" evidence="2">
    <location>
        <begin position="1"/>
        <end position="20"/>
    </location>
</feature>
<protein>
    <recommendedName>
        <fullName evidence="5">Protein shisa-5-like</fullName>
    </recommendedName>
</protein>
<dbReference type="Proteomes" id="UP000614350">
    <property type="component" value="Unassembled WGS sequence"/>
</dbReference>
<dbReference type="EMBL" id="JACSEA010000019">
    <property type="protein sequence ID" value="KAF7382037.1"/>
    <property type="molecule type" value="Genomic_DNA"/>
</dbReference>
<keyword evidence="1" id="KW-0812">Transmembrane</keyword>